<dbReference type="Proteomes" id="UP001203284">
    <property type="component" value="Unassembled WGS sequence"/>
</dbReference>
<feature type="region of interest" description="Disordered" evidence="1">
    <location>
        <begin position="125"/>
        <end position="174"/>
    </location>
</feature>
<proteinExistence type="predicted"/>
<reference evidence="2 3" key="1">
    <citation type="submission" date="2022-04" db="EMBL/GenBank/DDBJ databases">
        <authorList>
            <person name="Grouzdev D.S."/>
            <person name="Pantiukh K.S."/>
            <person name="Krutkina M.S."/>
        </authorList>
    </citation>
    <scope>NUCLEOTIDE SEQUENCE [LARGE SCALE GENOMIC DNA]</scope>
    <source>
        <strain evidence="2 3">6x-1</strain>
    </source>
</reference>
<accession>A0ABT0DBR5</accession>
<feature type="compositionally biased region" description="Acidic residues" evidence="1">
    <location>
        <begin position="129"/>
        <end position="140"/>
    </location>
</feature>
<evidence type="ECO:0000313" key="3">
    <source>
        <dbReference type="Proteomes" id="UP001203284"/>
    </source>
</evidence>
<keyword evidence="3" id="KW-1185">Reference proteome</keyword>
<comment type="caution">
    <text evidence="2">The sequence shown here is derived from an EMBL/GenBank/DDBJ whole genome shotgun (WGS) entry which is preliminary data.</text>
</comment>
<evidence type="ECO:0000256" key="1">
    <source>
        <dbReference type="SAM" id="MobiDB-lite"/>
    </source>
</evidence>
<feature type="region of interest" description="Disordered" evidence="1">
    <location>
        <begin position="198"/>
        <end position="220"/>
    </location>
</feature>
<dbReference type="EMBL" id="JALKCH010000006">
    <property type="protein sequence ID" value="MCK0197396.1"/>
    <property type="molecule type" value="Genomic_DNA"/>
</dbReference>
<sequence>MPIAANIETSRHYHHWRNLWGERKRMHLSPPTIRRALTENTIPATHKLARFVGIDAYTAAGGAVMRDLFDMQNEGFLTDSALLMQLATDKLTAAEAEVRAEGWKWVRSELETDHSIRYGRIVPLQPLTTEDDEEAGEEGAEYDKAETYRESDDDTCEEDAEPEEDDSIPPVYGPEDLEKAGALLRITRDGTLDILRGLVHPDDQQRPERQGASDTVKPDAAKGEYAATIVEDLTAHKTAAIRLELSCDTAMALAVTVHAMTLELLYPYATTRSCIKLRVERVELTGRVKAQEDCPAHAALQQQKEHWVGILPENAADLFEWCIKADAMTLFNLLAFCTAMSVTAVRERHWKGTPLHLRHAEQLAQALKLDMTKHWQGTADGFYGNVPKAALVHAVSEASAPMAVSVSNLKKQEAARYVAKAMAGTGWLPAPLRSVESATVEGGQDEARIDISQAIAA</sequence>
<feature type="compositionally biased region" description="Basic and acidic residues" evidence="1">
    <location>
        <begin position="199"/>
        <end position="220"/>
    </location>
</feature>
<evidence type="ECO:0008006" key="4">
    <source>
        <dbReference type="Google" id="ProtNLM"/>
    </source>
</evidence>
<name>A0ABT0DBR5_9HYPH</name>
<organism evidence="2 3">
    <name type="scientific">Ancylobacter crimeensis</name>
    <dbReference type="NCBI Taxonomy" id="2579147"/>
    <lineage>
        <taxon>Bacteria</taxon>
        <taxon>Pseudomonadati</taxon>
        <taxon>Pseudomonadota</taxon>
        <taxon>Alphaproteobacteria</taxon>
        <taxon>Hyphomicrobiales</taxon>
        <taxon>Xanthobacteraceae</taxon>
        <taxon>Ancylobacter</taxon>
    </lineage>
</organism>
<protein>
    <recommendedName>
        <fullName evidence="4">Chromosome partitioning protein ParB</fullName>
    </recommendedName>
</protein>
<dbReference type="RefSeq" id="WP_247029116.1">
    <property type="nucleotide sequence ID" value="NZ_JALKCH010000006.1"/>
</dbReference>
<evidence type="ECO:0000313" key="2">
    <source>
        <dbReference type="EMBL" id="MCK0197396.1"/>
    </source>
</evidence>
<feature type="compositionally biased region" description="Acidic residues" evidence="1">
    <location>
        <begin position="151"/>
        <end position="167"/>
    </location>
</feature>
<gene>
    <name evidence="2" type="ORF">MWN34_10775</name>
</gene>
<feature type="compositionally biased region" description="Basic and acidic residues" evidence="1">
    <location>
        <begin position="141"/>
        <end position="150"/>
    </location>
</feature>